<dbReference type="PANTHER" id="PTHR37422">
    <property type="entry name" value="TEICHURONIC ACID BIOSYNTHESIS PROTEIN TUAE"/>
    <property type="match status" value="1"/>
</dbReference>
<keyword evidence="3 6" id="KW-1133">Transmembrane helix</keyword>
<feature type="transmembrane region" description="Helical" evidence="6">
    <location>
        <begin position="73"/>
        <end position="90"/>
    </location>
</feature>
<keyword evidence="4 6" id="KW-0472">Membrane</keyword>
<gene>
    <name evidence="8" type="ORF">Pma05_04500</name>
</gene>
<evidence type="ECO:0000256" key="3">
    <source>
        <dbReference type="ARBA" id="ARBA00022989"/>
    </source>
</evidence>
<evidence type="ECO:0000256" key="6">
    <source>
        <dbReference type="SAM" id="Phobius"/>
    </source>
</evidence>
<evidence type="ECO:0000256" key="4">
    <source>
        <dbReference type="ARBA" id="ARBA00023136"/>
    </source>
</evidence>
<protein>
    <recommendedName>
        <fullName evidence="7">O-antigen ligase-related domain-containing protein</fullName>
    </recommendedName>
</protein>
<feature type="transmembrane region" description="Helical" evidence="6">
    <location>
        <begin position="6"/>
        <end position="35"/>
    </location>
</feature>
<organism evidence="8 9">
    <name type="scientific">Plantactinospora mayteni</name>
    <dbReference type="NCBI Taxonomy" id="566021"/>
    <lineage>
        <taxon>Bacteria</taxon>
        <taxon>Bacillati</taxon>
        <taxon>Actinomycetota</taxon>
        <taxon>Actinomycetes</taxon>
        <taxon>Micromonosporales</taxon>
        <taxon>Micromonosporaceae</taxon>
        <taxon>Plantactinospora</taxon>
    </lineage>
</organism>
<dbReference type="Pfam" id="PF04932">
    <property type="entry name" value="Wzy_C"/>
    <property type="match status" value="1"/>
</dbReference>
<accession>A0ABQ4EGP4</accession>
<dbReference type="Proteomes" id="UP000621500">
    <property type="component" value="Unassembled WGS sequence"/>
</dbReference>
<proteinExistence type="predicted"/>
<keyword evidence="2 6" id="KW-0812">Transmembrane</keyword>
<evidence type="ECO:0000256" key="5">
    <source>
        <dbReference type="SAM" id="MobiDB-lite"/>
    </source>
</evidence>
<evidence type="ECO:0000256" key="2">
    <source>
        <dbReference type="ARBA" id="ARBA00022692"/>
    </source>
</evidence>
<feature type="transmembrane region" description="Helical" evidence="6">
    <location>
        <begin position="97"/>
        <end position="116"/>
    </location>
</feature>
<dbReference type="EMBL" id="BONX01000003">
    <property type="protein sequence ID" value="GIG93877.1"/>
    <property type="molecule type" value="Genomic_DNA"/>
</dbReference>
<feature type="region of interest" description="Disordered" evidence="5">
    <location>
        <begin position="374"/>
        <end position="401"/>
    </location>
</feature>
<feature type="transmembrane region" description="Helical" evidence="6">
    <location>
        <begin position="212"/>
        <end position="233"/>
    </location>
</feature>
<feature type="transmembrane region" description="Helical" evidence="6">
    <location>
        <begin position="145"/>
        <end position="163"/>
    </location>
</feature>
<reference evidence="8 9" key="1">
    <citation type="submission" date="2021-01" db="EMBL/GenBank/DDBJ databases">
        <title>Whole genome shotgun sequence of Plantactinospora mayteni NBRC 109088.</title>
        <authorList>
            <person name="Komaki H."/>
            <person name="Tamura T."/>
        </authorList>
    </citation>
    <scope>NUCLEOTIDE SEQUENCE [LARGE SCALE GENOMIC DNA]</scope>
    <source>
        <strain evidence="8 9">NBRC 109088</strain>
    </source>
</reference>
<feature type="domain" description="O-antigen ligase-related" evidence="7">
    <location>
        <begin position="180"/>
        <end position="310"/>
    </location>
</feature>
<dbReference type="InterPro" id="IPR051533">
    <property type="entry name" value="WaaL-like"/>
</dbReference>
<evidence type="ECO:0000256" key="1">
    <source>
        <dbReference type="ARBA" id="ARBA00004141"/>
    </source>
</evidence>
<dbReference type="PANTHER" id="PTHR37422:SF13">
    <property type="entry name" value="LIPOPOLYSACCHARIDE BIOSYNTHESIS PROTEIN PA4999-RELATED"/>
    <property type="match status" value="1"/>
</dbReference>
<feature type="transmembrane region" description="Helical" evidence="6">
    <location>
        <begin position="175"/>
        <end position="206"/>
    </location>
</feature>
<name>A0ABQ4EGP4_9ACTN</name>
<feature type="transmembrane region" description="Helical" evidence="6">
    <location>
        <begin position="42"/>
        <end position="61"/>
    </location>
</feature>
<evidence type="ECO:0000313" key="8">
    <source>
        <dbReference type="EMBL" id="GIG93877.1"/>
    </source>
</evidence>
<dbReference type="RefSeq" id="WP_203855561.1">
    <property type="nucleotide sequence ID" value="NZ_BAAAZQ010000003.1"/>
</dbReference>
<evidence type="ECO:0000259" key="7">
    <source>
        <dbReference type="Pfam" id="PF04932"/>
    </source>
</evidence>
<feature type="transmembrane region" description="Helical" evidence="6">
    <location>
        <begin position="254"/>
        <end position="273"/>
    </location>
</feature>
<comment type="caution">
    <text evidence="8">The sequence shown here is derived from an EMBL/GenBank/DDBJ whole genome shotgun (WGS) entry which is preliminary data.</text>
</comment>
<sequence length="401" mass="42612">MSGPSVALLCVVAFLAAWARHQQLIGICLAIAIVLSGRMPRLRVPEVLALALGFWAYATLWWTDSFDITLSSAYRYAGACLLFVAARHLCTTRRNMLLVGYSYLAACVLRAFQVILESLAEGAPTRSEAFDLSVRFGITETNINFTAYSFVTAAVLSVLLLSVPGQPRVARFGLYAVLPVLAYAVLLTGTKGALIALALGAGYLVLSRLSARVMWILAAVIVPVLLVLVPLGLGSDRLIWLDVSFGDRSTGDMSGRLVIWPYAASSWWDAFLLGQGAGTFPVTNPLGVGAHTLLLTVGNDLGLFGLLLFAAVFAAALRRPASRSTPQGRRLAGFLLTSLLPIWLTGHWETALGVWLTLGLLSVWPAASTGSPRTPAGIGAAPGRAGAARPLTGPARGAWRR</sequence>
<dbReference type="InterPro" id="IPR007016">
    <property type="entry name" value="O-antigen_ligase-rel_domated"/>
</dbReference>
<comment type="subcellular location">
    <subcellularLocation>
        <location evidence="1">Membrane</location>
        <topology evidence="1">Multi-pass membrane protein</topology>
    </subcellularLocation>
</comment>
<evidence type="ECO:0000313" key="9">
    <source>
        <dbReference type="Proteomes" id="UP000621500"/>
    </source>
</evidence>
<feature type="transmembrane region" description="Helical" evidence="6">
    <location>
        <begin position="293"/>
        <end position="316"/>
    </location>
</feature>
<keyword evidence="9" id="KW-1185">Reference proteome</keyword>